<dbReference type="EMBL" id="AP018052">
    <property type="protein sequence ID" value="BAZ94476.1"/>
    <property type="molecule type" value="Genomic_DNA"/>
</dbReference>
<feature type="coiled-coil region" evidence="1">
    <location>
        <begin position="430"/>
        <end position="460"/>
    </location>
</feature>
<evidence type="ECO:0000256" key="2">
    <source>
        <dbReference type="SAM" id="MobiDB-lite"/>
    </source>
</evidence>
<organism evidence="4 5">
    <name type="scientific">Thiohalobacter thiocyanaticus</name>
    <dbReference type="NCBI Taxonomy" id="585455"/>
    <lineage>
        <taxon>Bacteria</taxon>
        <taxon>Pseudomonadati</taxon>
        <taxon>Pseudomonadota</taxon>
        <taxon>Gammaproteobacteria</taxon>
        <taxon>Thiohalobacterales</taxon>
        <taxon>Thiohalobacteraceae</taxon>
        <taxon>Thiohalobacter</taxon>
    </lineage>
</organism>
<dbReference type="KEGG" id="ttc:FOKN1_2096"/>
<feature type="region of interest" description="Disordered" evidence="2">
    <location>
        <begin position="119"/>
        <end position="168"/>
    </location>
</feature>
<evidence type="ECO:0000313" key="4">
    <source>
        <dbReference type="EMBL" id="BAZ94476.1"/>
    </source>
</evidence>
<dbReference type="Proteomes" id="UP000218765">
    <property type="component" value="Chromosome"/>
</dbReference>
<keyword evidence="5" id="KW-1185">Reference proteome</keyword>
<protein>
    <submittedName>
        <fullName evidence="4">Translational repressor</fullName>
    </submittedName>
</protein>
<evidence type="ECO:0000256" key="1">
    <source>
        <dbReference type="SAM" id="Coils"/>
    </source>
</evidence>
<dbReference type="AlphaFoldDB" id="A0A1Z4VS66"/>
<evidence type="ECO:0000256" key="3">
    <source>
        <dbReference type="SAM" id="SignalP"/>
    </source>
</evidence>
<feature type="chain" id="PRO_5013300814" evidence="3">
    <location>
        <begin position="23"/>
        <end position="633"/>
    </location>
</feature>
<keyword evidence="1" id="KW-0175">Coiled coil</keyword>
<keyword evidence="3" id="KW-0732">Signal</keyword>
<name>A0A1Z4VS66_9GAMM</name>
<dbReference type="RefSeq" id="WP_157745599.1">
    <property type="nucleotide sequence ID" value="NZ_AP018052.1"/>
</dbReference>
<reference evidence="4 5" key="1">
    <citation type="submission" date="2017-05" db="EMBL/GenBank/DDBJ databases">
        <title>Thiocyanate degradation by Thiohalobacter thiocyanaticus FOKN1.</title>
        <authorList>
            <person name="Oshiki M."/>
            <person name="Fukushima T."/>
            <person name="Kawano S."/>
            <person name="Nakagawa J."/>
        </authorList>
    </citation>
    <scope>NUCLEOTIDE SEQUENCE [LARGE SCALE GENOMIC DNA]</scope>
    <source>
        <strain evidence="4 5">FOKN1</strain>
    </source>
</reference>
<accession>A0A1Z4VS66</accession>
<evidence type="ECO:0000313" key="5">
    <source>
        <dbReference type="Proteomes" id="UP000218765"/>
    </source>
</evidence>
<proteinExistence type="predicted"/>
<sequence>MKYQRRVLAAAFASCMIAPAHADKVFAHSKSLDMSFTALGEPWCREDVRMQVSGGDAGRFATEEYLDILQKLGHVLVRECAEAQTMSIEGRAGDRSVWTGRAERGNGWIAQQIPVSPPAAAVAGSEPASAPPAAATASIPDAPAAAQSAPASAPASASTPTPTPTPAAAAETVIEPAPAAPPALEIAGWKPGGLLRVSGEVGEAQEITSRTDGCRIRAFFDLQARFGPSFEMTREYDCINGYVHSRVKNRPTQARFYYEGQNQPFATLNGYWVDGFNLDRGLPRQVVARNRTTTTDRWNRSFTSDKLLVWLGQDPELRAHYFATYVNGNNQVWRLENTPLIVLTDNDALKADPAATTLAQSITAIYRDFYGYSNTNQFSQVSFVITDSFSLTPTTDYQKNLNAQNPDTAFHKAGRALRQRGTPWMVQVDADFAAKRAAFAEAERRRAEMERQRLAQLRAQHQSSLDRQYQELVNASPYDRVRFYATLQLAKEQLARHRIDFTSTRAYHGSALGGALVLAHPAQYLNQVDAGRVRLPGPLHLLVEADDGEIEAPYAMQVSHNASGVELDGWMLIRMEPEFGFEFDAKGRPVFEIAVDQAVACMTDKCLEEMEVEDMMKAWYEDDDMEFNLAANP</sequence>
<gene>
    <name evidence="4" type="ORF">FOKN1_2096</name>
</gene>
<feature type="signal peptide" evidence="3">
    <location>
        <begin position="1"/>
        <end position="22"/>
    </location>
</feature>